<sequence>MPITSLTIGAMLGKADFAYKYMGGSSIMFNLLKTYIFGKILRTLEYPDGELYTVKIHYPQLERLKVKIADAQPPPYPTCFLTSEVSIECLDDIRQLALWHPPAFTEPLRTDKDIRAVPEGAWVFWSKYSEKEFPIPRRGVKLDAPAANIVTSNAALTDGYISLVKNLYRSKQLSTSEYDRLIDLIIEKNEGICTLARNFSNEPEEFVRHAKRQISKLPEKTIIMSTNATSIVSETSEKISSNIS</sequence>
<dbReference type="EMBL" id="KB454508">
    <property type="protein sequence ID" value="EME29480.1"/>
    <property type="molecule type" value="Genomic_DNA"/>
</dbReference>
<evidence type="ECO:0000313" key="1">
    <source>
        <dbReference type="EMBL" id="EME29480.1"/>
    </source>
</evidence>
<reference evidence="2" key="1">
    <citation type="journal article" date="2013" name="Science">
        <title>Gene transfer from bacteria and archaea facilitated evolution of an extremophilic eukaryote.</title>
        <authorList>
            <person name="Schonknecht G."/>
            <person name="Chen W.H."/>
            <person name="Ternes C.M."/>
            <person name="Barbier G.G."/>
            <person name="Shrestha R.P."/>
            <person name="Stanke M."/>
            <person name="Brautigam A."/>
            <person name="Baker B.J."/>
            <person name="Banfield J.F."/>
            <person name="Garavito R.M."/>
            <person name="Carr K."/>
            <person name="Wilkerson C."/>
            <person name="Rensing S.A."/>
            <person name="Gagneul D."/>
            <person name="Dickenson N.E."/>
            <person name="Oesterhelt C."/>
            <person name="Lercher M.J."/>
            <person name="Weber A.P."/>
        </authorList>
    </citation>
    <scope>NUCLEOTIDE SEQUENCE [LARGE SCALE GENOMIC DNA]</scope>
    <source>
        <strain evidence="2">074W</strain>
    </source>
</reference>
<dbReference type="GeneID" id="17088271"/>
<organism evidence="1 2">
    <name type="scientific">Galdieria sulphuraria</name>
    <name type="common">Red alga</name>
    <dbReference type="NCBI Taxonomy" id="130081"/>
    <lineage>
        <taxon>Eukaryota</taxon>
        <taxon>Rhodophyta</taxon>
        <taxon>Bangiophyceae</taxon>
        <taxon>Galdieriales</taxon>
        <taxon>Galdieriaceae</taxon>
        <taxon>Galdieria</taxon>
    </lineage>
</organism>
<evidence type="ECO:0000313" key="2">
    <source>
        <dbReference type="Proteomes" id="UP000030680"/>
    </source>
</evidence>
<dbReference type="RefSeq" id="XP_005706000.1">
    <property type="nucleotide sequence ID" value="XM_005705943.1"/>
</dbReference>
<name>M2WZH0_GALSU</name>
<dbReference type="OMA" id="VIEGSWR"/>
<gene>
    <name evidence="1" type="ORF">Gasu_31210</name>
</gene>
<dbReference type="Gramene" id="EME29480">
    <property type="protein sequence ID" value="EME29480"/>
    <property type="gene ID" value="Gasu_31210"/>
</dbReference>
<dbReference type="Proteomes" id="UP000030680">
    <property type="component" value="Unassembled WGS sequence"/>
</dbReference>
<dbReference type="AlphaFoldDB" id="M2WZH0"/>
<protein>
    <submittedName>
        <fullName evidence="1">Uncharacterized protein</fullName>
    </submittedName>
</protein>
<accession>M2WZH0</accession>
<keyword evidence="2" id="KW-1185">Reference proteome</keyword>
<dbReference type="KEGG" id="gsl:Gasu_31210"/>
<dbReference type="OrthoDB" id="15710at2759"/>
<proteinExistence type="predicted"/>
<dbReference type="eggNOG" id="ENOG502SC52">
    <property type="taxonomic scope" value="Eukaryota"/>
</dbReference>